<protein>
    <submittedName>
        <fullName evidence="9">Bacterial type II secretion system protein F domain protein</fullName>
    </submittedName>
</protein>
<feature type="region of interest" description="Disordered" evidence="6">
    <location>
        <begin position="48"/>
        <end position="121"/>
    </location>
</feature>
<feature type="transmembrane region" description="Helical" evidence="7">
    <location>
        <begin position="240"/>
        <end position="257"/>
    </location>
</feature>
<accession>A0A5C5XCA9</accession>
<reference evidence="9 10" key="1">
    <citation type="submission" date="2019-02" db="EMBL/GenBank/DDBJ databases">
        <title>Deep-cultivation of Planctomycetes and their phenomic and genomic characterization uncovers novel biology.</title>
        <authorList>
            <person name="Wiegand S."/>
            <person name="Jogler M."/>
            <person name="Boedeker C."/>
            <person name="Pinto D."/>
            <person name="Vollmers J."/>
            <person name="Rivas-Marin E."/>
            <person name="Kohn T."/>
            <person name="Peeters S.H."/>
            <person name="Heuer A."/>
            <person name="Rast P."/>
            <person name="Oberbeckmann S."/>
            <person name="Bunk B."/>
            <person name="Jeske O."/>
            <person name="Meyerdierks A."/>
            <person name="Storesund J.E."/>
            <person name="Kallscheuer N."/>
            <person name="Luecker S."/>
            <person name="Lage O.M."/>
            <person name="Pohl T."/>
            <person name="Merkel B.J."/>
            <person name="Hornburger P."/>
            <person name="Mueller R.-W."/>
            <person name="Bruemmer F."/>
            <person name="Labrenz M."/>
            <person name="Spormann A.M."/>
            <person name="Op Den Camp H."/>
            <person name="Overmann J."/>
            <person name="Amann R."/>
            <person name="Jetten M.S.M."/>
            <person name="Mascher T."/>
            <person name="Medema M.H."/>
            <person name="Devos D.P."/>
            <person name="Kaster A.-K."/>
            <person name="Ovreas L."/>
            <person name="Rohde M."/>
            <person name="Galperin M.Y."/>
            <person name="Jogler C."/>
        </authorList>
    </citation>
    <scope>NUCLEOTIDE SEQUENCE [LARGE SCALE GENOMIC DNA]</scope>
    <source>
        <strain evidence="9 10">Pan54</strain>
    </source>
</reference>
<keyword evidence="4 7" id="KW-1133">Transmembrane helix</keyword>
<evidence type="ECO:0000256" key="2">
    <source>
        <dbReference type="ARBA" id="ARBA00022475"/>
    </source>
</evidence>
<dbReference type="PROSITE" id="PS51257">
    <property type="entry name" value="PROKAR_LIPOPROTEIN"/>
    <property type="match status" value="1"/>
</dbReference>
<gene>
    <name evidence="9" type="ORF">Pan54_02590</name>
</gene>
<evidence type="ECO:0000313" key="10">
    <source>
        <dbReference type="Proteomes" id="UP000316095"/>
    </source>
</evidence>
<evidence type="ECO:0000256" key="6">
    <source>
        <dbReference type="SAM" id="MobiDB-lite"/>
    </source>
</evidence>
<dbReference type="Proteomes" id="UP000316095">
    <property type="component" value="Unassembled WGS sequence"/>
</dbReference>
<dbReference type="GO" id="GO:0005886">
    <property type="term" value="C:plasma membrane"/>
    <property type="evidence" value="ECO:0007669"/>
    <property type="project" value="UniProtKB-SubCell"/>
</dbReference>
<dbReference type="PANTHER" id="PTHR35007:SF2">
    <property type="entry name" value="PILUS ASSEMBLE PROTEIN"/>
    <property type="match status" value="1"/>
</dbReference>
<evidence type="ECO:0000256" key="4">
    <source>
        <dbReference type="ARBA" id="ARBA00022989"/>
    </source>
</evidence>
<dbReference type="InterPro" id="IPR018076">
    <property type="entry name" value="T2SS_GspF_dom"/>
</dbReference>
<proteinExistence type="predicted"/>
<dbReference type="AlphaFoldDB" id="A0A5C5XCA9"/>
<sequence length="456" mass="51025">MNIREYLQQTEFAGTTLYQIAIWIFIAACALLAIMLLRRFFRWITSGSSSKSTPATKTQPRPEMQRDRDQPAVTLTSDDSRQSFARSADSLLKDETSGDQRVLAPAEDSIFRDERDEVDEPMPVLSSEESMVKESSQPQRTFQVASSKETREYTGKQRSWTSRSLFGKPITGQQVDLPRVSSSDIPFADRSDYRYGSSLTPALASLMPETDERKAALKKDLIQAGYYTPHAYDNFAAARYLGLMAPILIFGGLLILAPPAIEWIFILLIVVGAGLGWAMPRVFIRSKAAQRRKEIENALPDVIDLLNMCVSQGMTLRSALARVSWEISETYPAMSEELRIVAEQADLSTTEHALMNLNERVDVPELHSLSSLLIQTERMGTNVSDSLTEYSDGMRATLQQRADQKANAATFKLLFPTVLCLMPAVFMFLLGPAVVDLSDFFQRGGVNQFNQVETDR</sequence>
<evidence type="ECO:0000256" key="3">
    <source>
        <dbReference type="ARBA" id="ARBA00022692"/>
    </source>
</evidence>
<keyword evidence="3 7" id="KW-0812">Transmembrane</keyword>
<keyword evidence="5 7" id="KW-0472">Membrane</keyword>
<dbReference type="RefSeq" id="WP_165441512.1">
    <property type="nucleotide sequence ID" value="NZ_SJPG01000001.1"/>
</dbReference>
<dbReference type="PANTHER" id="PTHR35007">
    <property type="entry name" value="INTEGRAL MEMBRANE PROTEIN-RELATED"/>
    <property type="match status" value="1"/>
</dbReference>
<keyword evidence="10" id="KW-1185">Reference proteome</keyword>
<keyword evidence="2" id="KW-1003">Cell membrane</keyword>
<evidence type="ECO:0000256" key="5">
    <source>
        <dbReference type="ARBA" id="ARBA00023136"/>
    </source>
</evidence>
<evidence type="ECO:0000256" key="7">
    <source>
        <dbReference type="SAM" id="Phobius"/>
    </source>
</evidence>
<evidence type="ECO:0000259" key="8">
    <source>
        <dbReference type="Pfam" id="PF00482"/>
    </source>
</evidence>
<name>A0A5C5XCA9_9PLAN</name>
<evidence type="ECO:0000256" key="1">
    <source>
        <dbReference type="ARBA" id="ARBA00004651"/>
    </source>
</evidence>
<feature type="transmembrane region" description="Helical" evidence="7">
    <location>
        <begin position="263"/>
        <end position="284"/>
    </location>
</feature>
<feature type="domain" description="Type II secretion system protein GspF" evidence="8">
    <location>
        <begin position="303"/>
        <end position="430"/>
    </location>
</feature>
<comment type="subcellular location">
    <subcellularLocation>
        <location evidence="1">Cell membrane</location>
        <topology evidence="1">Multi-pass membrane protein</topology>
    </subcellularLocation>
</comment>
<organism evidence="9 10">
    <name type="scientific">Rubinisphaera italica</name>
    <dbReference type="NCBI Taxonomy" id="2527969"/>
    <lineage>
        <taxon>Bacteria</taxon>
        <taxon>Pseudomonadati</taxon>
        <taxon>Planctomycetota</taxon>
        <taxon>Planctomycetia</taxon>
        <taxon>Planctomycetales</taxon>
        <taxon>Planctomycetaceae</taxon>
        <taxon>Rubinisphaera</taxon>
    </lineage>
</organism>
<feature type="compositionally biased region" description="Polar residues" evidence="6">
    <location>
        <begin position="48"/>
        <end position="59"/>
    </location>
</feature>
<evidence type="ECO:0000313" key="9">
    <source>
        <dbReference type="EMBL" id="TWT59552.1"/>
    </source>
</evidence>
<dbReference type="Pfam" id="PF00482">
    <property type="entry name" value="T2SSF"/>
    <property type="match status" value="1"/>
</dbReference>
<feature type="compositionally biased region" description="Polar residues" evidence="6">
    <location>
        <begin position="73"/>
        <end position="85"/>
    </location>
</feature>
<dbReference type="EMBL" id="SJPG01000001">
    <property type="protein sequence ID" value="TWT59552.1"/>
    <property type="molecule type" value="Genomic_DNA"/>
</dbReference>
<feature type="transmembrane region" description="Helical" evidence="7">
    <location>
        <begin position="20"/>
        <end position="41"/>
    </location>
</feature>
<comment type="caution">
    <text evidence="9">The sequence shown here is derived from an EMBL/GenBank/DDBJ whole genome shotgun (WGS) entry which is preliminary data.</text>
</comment>
<feature type="transmembrane region" description="Helical" evidence="7">
    <location>
        <begin position="413"/>
        <end position="435"/>
    </location>
</feature>